<dbReference type="AlphaFoldDB" id="A0A285X439"/>
<dbReference type="RefSeq" id="WP_143544406.1">
    <property type="nucleotide sequence ID" value="NZ_OCMF01000001.1"/>
</dbReference>
<organism evidence="1 2">
    <name type="scientific">Salinimicrobium sediminis</name>
    <dbReference type="NCBI Taxonomy" id="1343891"/>
    <lineage>
        <taxon>Bacteria</taxon>
        <taxon>Pseudomonadati</taxon>
        <taxon>Bacteroidota</taxon>
        <taxon>Flavobacteriia</taxon>
        <taxon>Flavobacteriales</taxon>
        <taxon>Flavobacteriaceae</taxon>
        <taxon>Salinimicrobium</taxon>
    </lineage>
</organism>
<evidence type="ECO:0008006" key="3">
    <source>
        <dbReference type="Google" id="ProtNLM"/>
    </source>
</evidence>
<gene>
    <name evidence="1" type="ORF">SAMN06296241_0669</name>
</gene>
<evidence type="ECO:0000313" key="2">
    <source>
        <dbReference type="Proteomes" id="UP000219193"/>
    </source>
</evidence>
<dbReference type="EMBL" id="OCMF01000001">
    <property type="protein sequence ID" value="SOC79149.1"/>
    <property type="molecule type" value="Genomic_DNA"/>
</dbReference>
<accession>A0A285X439</accession>
<dbReference type="Proteomes" id="UP000219193">
    <property type="component" value="Unassembled WGS sequence"/>
</dbReference>
<name>A0A285X439_9FLAO</name>
<protein>
    <recommendedName>
        <fullName evidence="3">DUF5017 domain-containing protein</fullName>
    </recommendedName>
</protein>
<proteinExistence type="predicted"/>
<dbReference type="OrthoDB" id="1013052at2"/>
<dbReference type="PROSITE" id="PS51257">
    <property type="entry name" value="PROKAR_LIPOPROTEIN"/>
    <property type="match status" value="1"/>
</dbReference>
<keyword evidence="2" id="KW-1185">Reference proteome</keyword>
<sequence length="376" mass="41842">MKKSVYFLMTIAAVLLSGCEPMEDIQEEVNAAIDAEPNFGTVEYVLTEDDYTTSVEKGGLGLEDEFFASLDAANAAIPAFLNERFPVLGEGSIANVTVVIENPNFEVTNFTEYEVTSEEYKELGFKYGNFDSADDMVKFLDYKYPDAAEGDAVELTYEYYAGSTSTRTTTHVYNGETWMEVVTLTKEDYTEMGERFPNFSNREDAIADLSNFLRLRFPYAQEGDTKTVMYARHIGGGKTVKNLETFTFDGTKWTAPGALVEQTLQFGHNGTTWEPDNTIIYNFAPGDYAVVGDALLSVYPEPAANVKRYSSFEVRTGYTTAWTDEMFVEAVGIILDRIDPNAPEGQKYVVNVTTYSGSYSTRSVSVIKQGGEWVAN</sequence>
<reference evidence="2" key="1">
    <citation type="submission" date="2017-09" db="EMBL/GenBank/DDBJ databases">
        <authorList>
            <person name="Varghese N."/>
            <person name="Submissions S."/>
        </authorList>
    </citation>
    <scope>NUCLEOTIDE SEQUENCE [LARGE SCALE GENOMIC DNA]</scope>
    <source>
        <strain evidence="2">CGMCC 1.12641</strain>
    </source>
</reference>
<evidence type="ECO:0000313" key="1">
    <source>
        <dbReference type="EMBL" id="SOC79149.1"/>
    </source>
</evidence>